<dbReference type="PANTHER" id="PTHR31591">
    <property type="entry name" value="UPF0613 PROTEIN PB24D3.06C"/>
    <property type="match status" value="1"/>
</dbReference>
<dbReference type="Gene3D" id="3.40.50.1820">
    <property type="entry name" value="alpha/beta hydrolase"/>
    <property type="match status" value="1"/>
</dbReference>
<dbReference type="PANTHER" id="PTHR31591:SF1">
    <property type="entry name" value="UPF0613 PROTEIN PB24D3.06C"/>
    <property type="match status" value="1"/>
</dbReference>
<dbReference type="GO" id="GO:0016787">
    <property type="term" value="F:hydrolase activity"/>
    <property type="evidence" value="ECO:0007669"/>
    <property type="project" value="UniProtKB-KW"/>
</dbReference>
<dbReference type="InterPro" id="IPR029058">
    <property type="entry name" value="AB_hydrolase_fold"/>
</dbReference>
<accession>A0A0N7LB08</accession>
<keyword evidence="3" id="KW-0808">Transferase</keyword>
<proteinExistence type="predicted"/>
<organism evidence="3 4">
    <name type="scientific">Ceraceosorus bombacis</name>
    <dbReference type="NCBI Taxonomy" id="401625"/>
    <lineage>
        <taxon>Eukaryota</taxon>
        <taxon>Fungi</taxon>
        <taxon>Dikarya</taxon>
        <taxon>Basidiomycota</taxon>
        <taxon>Ustilaginomycotina</taxon>
        <taxon>Exobasidiomycetes</taxon>
        <taxon>Ceraceosorales</taxon>
        <taxon>Ceraceosoraceae</taxon>
        <taxon>Ceraceosorus</taxon>
    </lineage>
</organism>
<protein>
    <submittedName>
        <fullName evidence="3">Predicted hydrolases or acyltransferases (Alpha/beta hydrolase superfamily)</fullName>
    </submittedName>
</protein>
<evidence type="ECO:0000313" key="3">
    <source>
        <dbReference type="EMBL" id="CEH18066.1"/>
    </source>
</evidence>
<dbReference type="InterPro" id="IPR013744">
    <property type="entry name" value="SidJ"/>
</dbReference>
<keyword evidence="3" id="KW-0378">Hydrolase</keyword>
<feature type="domain" description="Peroxisomal membrane protein PEX14-like KPWE" evidence="2">
    <location>
        <begin position="369"/>
        <end position="418"/>
    </location>
</feature>
<dbReference type="EMBL" id="CCYA01000269">
    <property type="protein sequence ID" value="CEH18066.1"/>
    <property type="molecule type" value="Genomic_DNA"/>
</dbReference>
<dbReference type="Proteomes" id="UP000054845">
    <property type="component" value="Unassembled WGS sequence"/>
</dbReference>
<evidence type="ECO:0000256" key="1">
    <source>
        <dbReference type="SAM" id="MobiDB-lite"/>
    </source>
</evidence>
<dbReference type="OrthoDB" id="10034502at2759"/>
<dbReference type="AlphaFoldDB" id="A0A0N7LB08"/>
<dbReference type="SUPFAM" id="SSF53474">
    <property type="entry name" value="alpha/beta-Hydrolases"/>
    <property type="match status" value="1"/>
</dbReference>
<feature type="compositionally biased region" description="Polar residues" evidence="1">
    <location>
        <begin position="400"/>
        <end position="410"/>
    </location>
</feature>
<dbReference type="Pfam" id="PF17733">
    <property type="entry name" value="KPWE_dom"/>
    <property type="match status" value="1"/>
</dbReference>
<name>A0A0N7LB08_9BASI</name>
<dbReference type="InterPro" id="IPR040554">
    <property type="entry name" value="KPWE_PEX14_dom"/>
</dbReference>
<dbReference type="Pfam" id="PF08538">
    <property type="entry name" value="DUF1749"/>
    <property type="match status" value="1"/>
</dbReference>
<evidence type="ECO:0000259" key="2">
    <source>
        <dbReference type="Pfam" id="PF17733"/>
    </source>
</evidence>
<sequence length="426" mass="45283">MSFGSSESTPAGHSHQVRWSLSTYGSPKLTLLDSDPDATHSIILIPGLTDTIGSLPYTEGLVEALSKLGISVVLPQLSSNLGGFNYGSLEADAREIAAVVDQLRAASKKKAIFLLGHSTGCQDVITYLLGDRGADAKVQGAVIQAPCSDRLYFDKTAGAEEVENLKEATNLVQAGKGSTLLSYKAPLAPRPARAVNRHSGEPRGTNESAILEPPQTAYRYWSLNGKGGDDDLFSGDFEEKDVINIFKSALDGLAKDWASPEGIIAPGDPELLALCGSEDEYMLDPYPASVIVDKWNRIVKDSRFKAKVLQGANHKVDAAPAQAELITEVAGLCARVLNLEQPALAEATSGISTLTLGSVDLAREQQAPQHPASFDAIVELISTGQADKIPGIKDIPLQINQATPSESQLKQPPKPWEHPGGVSESQ</sequence>
<feature type="region of interest" description="Disordered" evidence="1">
    <location>
        <begin position="400"/>
        <end position="426"/>
    </location>
</feature>
<keyword evidence="4" id="KW-1185">Reference proteome</keyword>
<reference evidence="3 4" key="1">
    <citation type="submission" date="2014-09" db="EMBL/GenBank/DDBJ databases">
        <authorList>
            <person name="Magalhaes I.L.F."/>
            <person name="Oliveira U."/>
            <person name="Santos F.R."/>
            <person name="Vidigal T.H.D.A."/>
            <person name="Brescovit A.D."/>
            <person name="Santos A.J."/>
        </authorList>
    </citation>
    <scope>NUCLEOTIDE SEQUENCE [LARGE SCALE GENOMIC DNA]</scope>
</reference>
<keyword evidence="3" id="KW-0012">Acyltransferase</keyword>
<dbReference type="GO" id="GO:0016746">
    <property type="term" value="F:acyltransferase activity"/>
    <property type="evidence" value="ECO:0007669"/>
    <property type="project" value="UniProtKB-KW"/>
</dbReference>
<evidence type="ECO:0000313" key="4">
    <source>
        <dbReference type="Proteomes" id="UP000054845"/>
    </source>
</evidence>